<reference evidence="1 2" key="1">
    <citation type="submission" date="2024-05" db="EMBL/GenBank/DDBJ databases">
        <authorList>
            <person name="Duchaud E."/>
        </authorList>
    </citation>
    <scope>NUCLEOTIDE SEQUENCE [LARGE SCALE GENOMIC DNA]</scope>
    <source>
        <strain evidence="1">Ena-SAMPLE-TAB-13-05-2024-13:56:06:370-140305</strain>
    </source>
</reference>
<keyword evidence="2" id="KW-1185">Reference proteome</keyword>
<gene>
    <name evidence="1" type="ORF">T190115A13A_80030</name>
</gene>
<dbReference type="EMBL" id="CAXJRC010000045">
    <property type="protein sequence ID" value="CAL2108455.1"/>
    <property type="molecule type" value="Genomic_DNA"/>
</dbReference>
<sequence length="119" mass="14342">MDIETATYIINYYHQFFNEQENKALRHIHSLIKLEGEVENSPRYRVYKRKGWVTSDKEVLELVKKGEDVFFINTAIRILKEYKEKVFLNCCPKCKKLARTPRAKQCRYCNNKWFDNVTN</sequence>
<dbReference type="Proteomes" id="UP001497602">
    <property type="component" value="Unassembled WGS sequence"/>
</dbReference>
<accession>A0ABM9PRM0</accession>
<evidence type="ECO:0000313" key="1">
    <source>
        <dbReference type="EMBL" id="CAL2108455.1"/>
    </source>
</evidence>
<organism evidence="1 2">
    <name type="scientific">Tenacibaculum vairaonense</name>
    <dbReference type="NCBI Taxonomy" id="3137860"/>
    <lineage>
        <taxon>Bacteria</taxon>
        <taxon>Pseudomonadati</taxon>
        <taxon>Bacteroidota</taxon>
        <taxon>Flavobacteriia</taxon>
        <taxon>Flavobacteriales</taxon>
        <taxon>Flavobacteriaceae</taxon>
        <taxon>Tenacibaculum</taxon>
    </lineage>
</organism>
<proteinExistence type="predicted"/>
<evidence type="ECO:0000313" key="2">
    <source>
        <dbReference type="Proteomes" id="UP001497602"/>
    </source>
</evidence>
<comment type="caution">
    <text evidence="1">The sequence shown here is derived from an EMBL/GenBank/DDBJ whole genome shotgun (WGS) entry which is preliminary data.</text>
</comment>
<name>A0ABM9PRM0_9FLAO</name>
<protein>
    <submittedName>
        <fullName evidence="1">Uncharacterized protein</fullName>
    </submittedName>
</protein>
<dbReference type="RefSeq" id="WP_348740059.1">
    <property type="nucleotide sequence ID" value="NZ_CAXJRC010000045.1"/>
</dbReference>